<proteinExistence type="predicted"/>
<gene>
    <name evidence="2" type="ORF">HAX54_042494</name>
</gene>
<evidence type="ECO:0000256" key="1">
    <source>
        <dbReference type="SAM" id="MobiDB-lite"/>
    </source>
</evidence>
<reference evidence="2 3" key="1">
    <citation type="journal article" date="2021" name="BMC Genomics">
        <title>Datura genome reveals duplications of psychoactive alkaloid biosynthetic genes and high mutation rate following tissue culture.</title>
        <authorList>
            <person name="Rajewski A."/>
            <person name="Carter-House D."/>
            <person name="Stajich J."/>
            <person name="Litt A."/>
        </authorList>
    </citation>
    <scope>NUCLEOTIDE SEQUENCE [LARGE SCALE GENOMIC DNA]</scope>
    <source>
        <strain evidence="2">AR-01</strain>
    </source>
</reference>
<protein>
    <submittedName>
        <fullName evidence="2">Uncharacterized protein</fullName>
    </submittedName>
</protein>
<name>A0ABS8W0X7_DATST</name>
<keyword evidence="3" id="KW-1185">Reference proteome</keyword>
<comment type="caution">
    <text evidence="2">The sequence shown here is derived from an EMBL/GenBank/DDBJ whole genome shotgun (WGS) entry which is preliminary data.</text>
</comment>
<organism evidence="2 3">
    <name type="scientific">Datura stramonium</name>
    <name type="common">Jimsonweed</name>
    <name type="synonym">Common thornapple</name>
    <dbReference type="NCBI Taxonomy" id="4076"/>
    <lineage>
        <taxon>Eukaryota</taxon>
        <taxon>Viridiplantae</taxon>
        <taxon>Streptophyta</taxon>
        <taxon>Embryophyta</taxon>
        <taxon>Tracheophyta</taxon>
        <taxon>Spermatophyta</taxon>
        <taxon>Magnoliopsida</taxon>
        <taxon>eudicotyledons</taxon>
        <taxon>Gunneridae</taxon>
        <taxon>Pentapetalae</taxon>
        <taxon>asterids</taxon>
        <taxon>lamiids</taxon>
        <taxon>Solanales</taxon>
        <taxon>Solanaceae</taxon>
        <taxon>Solanoideae</taxon>
        <taxon>Datureae</taxon>
        <taxon>Datura</taxon>
    </lineage>
</organism>
<evidence type="ECO:0000313" key="3">
    <source>
        <dbReference type="Proteomes" id="UP000823775"/>
    </source>
</evidence>
<sequence length="209" mass="23559">MERTQAMLQDGKSSARKDTERQNVNLMQLAYGHLNPSQLLKLSCSSMALKTMKVILSSSHKKGKELRNQMSCIRIRFVIKAGPKRLKRGGSSDVNGNDDVGEDGEDLFGDFEDLETGQKYENHEIGDARTDDMIRMDDQSADEDEDEVINPDTKSHQGQADGNGYYDKLKEEVELQKQVNLAALNELDEATRIEIEGFRTGTYLRLEVL</sequence>
<feature type="region of interest" description="Disordered" evidence="1">
    <location>
        <begin position="85"/>
        <end position="105"/>
    </location>
</feature>
<feature type="compositionally biased region" description="Acidic residues" evidence="1">
    <location>
        <begin position="139"/>
        <end position="149"/>
    </location>
</feature>
<feature type="region of interest" description="Disordered" evidence="1">
    <location>
        <begin position="139"/>
        <end position="165"/>
    </location>
</feature>
<evidence type="ECO:0000313" key="2">
    <source>
        <dbReference type="EMBL" id="MCE2055376.1"/>
    </source>
</evidence>
<accession>A0ABS8W0X7</accession>
<feature type="region of interest" description="Disordered" evidence="1">
    <location>
        <begin position="1"/>
        <end position="20"/>
    </location>
</feature>
<dbReference type="Proteomes" id="UP000823775">
    <property type="component" value="Unassembled WGS sequence"/>
</dbReference>
<dbReference type="EMBL" id="JACEIK010006266">
    <property type="protein sequence ID" value="MCE2055376.1"/>
    <property type="molecule type" value="Genomic_DNA"/>
</dbReference>